<name>A0A6J5M9Y8_9CAUD</name>
<reference evidence="1" key="1">
    <citation type="submission" date="2020-04" db="EMBL/GenBank/DDBJ databases">
        <authorList>
            <person name="Chiriac C."/>
            <person name="Salcher M."/>
            <person name="Ghai R."/>
            <person name="Kavagutti S V."/>
        </authorList>
    </citation>
    <scope>NUCLEOTIDE SEQUENCE</scope>
</reference>
<organism evidence="1">
    <name type="scientific">uncultured Caudovirales phage</name>
    <dbReference type="NCBI Taxonomy" id="2100421"/>
    <lineage>
        <taxon>Viruses</taxon>
        <taxon>Duplodnaviria</taxon>
        <taxon>Heunggongvirae</taxon>
        <taxon>Uroviricota</taxon>
        <taxon>Caudoviricetes</taxon>
        <taxon>Peduoviridae</taxon>
        <taxon>Maltschvirus</taxon>
        <taxon>Maltschvirus maltsch</taxon>
    </lineage>
</organism>
<gene>
    <name evidence="1" type="ORF">UFOVP447_171</name>
</gene>
<dbReference type="InterPro" id="IPR045936">
    <property type="entry name" value="DUF6356"/>
</dbReference>
<evidence type="ECO:0000313" key="1">
    <source>
        <dbReference type="EMBL" id="CAB4143534.1"/>
    </source>
</evidence>
<accession>A0A6J5M9Y8</accession>
<dbReference type="Pfam" id="PF19883">
    <property type="entry name" value="DUF6356"/>
    <property type="match status" value="1"/>
</dbReference>
<sequence length="48" mass="5668">MSHLKDNNIGYFQHLTRSWRWAAILIIHGLFPNVFKTTVSDEICNHKD</sequence>
<dbReference type="EMBL" id="LR796423">
    <property type="protein sequence ID" value="CAB4143534.1"/>
    <property type="molecule type" value="Genomic_DNA"/>
</dbReference>
<proteinExistence type="predicted"/>
<protein>
    <submittedName>
        <fullName evidence="1">Uncharacterized protein</fullName>
    </submittedName>
</protein>